<dbReference type="InterPro" id="IPR009030">
    <property type="entry name" value="Growth_fac_rcpt_cys_sf"/>
</dbReference>
<dbReference type="InterPro" id="IPR000742">
    <property type="entry name" value="EGF"/>
</dbReference>
<dbReference type="CDD" id="cd00064">
    <property type="entry name" value="FU"/>
    <property type="match status" value="1"/>
</dbReference>
<keyword evidence="1" id="KW-1015">Disulfide bond</keyword>
<keyword evidence="1" id="KW-0245">EGF-like domain</keyword>
<name>A0AAF0Y5Q0_9TREE</name>
<dbReference type="Gene3D" id="2.10.220.10">
    <property type="entry name" value="Hormone Receptor, Insulin-like Growth Factor Receptor 1, Chain A, domain 2"/>
    <property type="match status" value="3"/>
</dbReference>
<dbReference type="AlphaFoldDB" id="A0AAF0Y5Q0"/>
<dbReference type="PANTHER" id="PTHR15332:SF175">
    <property type="entry name" value="PROPROTEIN CONVERTASE SUBTILISIN_KEXIN TYPE 5-LIKE"/>
    <property type="match status" value="1"/>
</dbReference>
<dbReference type="GeneID" id="87807409"/>
<comment type="caution">
    <text evidence="1">Lacks conserved residue(s) required for the propagation of feature annotation.</text>
</comment>
<evidence type="ECO:0000313" key="4">
    <source>
        <dbReference type="EMBL" id="WOO80645.1"/>
    </source>
</evidence>
<dbReference type="RefSeq" id="XP_062626677.1">
    <property type="nucleotide sequence ID" value="XM_062770693.1"/>
</dbReference>
<gene>
    <name evidence="4" type="primary">Pcsk5</name>
    <name evidence="4" type="ORF">LOC62_03G004169</name>
</gene>
<dbReference type="PROSITE" id="PS50026">
    <property type="entry name" value="EGF_3"/>
    <property type="match status" value="1"/>
</dbReference>
<sequence>MRPVRMYLRIFLISSNTGTSLIPGTYSLSNLRPTSPLHANITTSPQLTVSPPLTPVAFTGVNYYGQASILSNTSRSPGAWRSAFLPDGWYALSGPGQAAWGSIPDRSQLPGGGGIQSFGSAMCDPPCASGGICGSSINGAATCSCSPGFTGAACDTCSPGFFGSACSPCTTSCAHCHDGLQGSGACLGTSTTPLQECNCAHGTCLSSSSCDCAAGWSSSANSTQKCNTCATGFYQDASGSCLACPLSCTACSLQAGSNMPTCTSCVSSFTLATTIPATCNPSPLCTGGQYWNTTSSSCGSCSPHCSSCTGPLPSDCLTCSDPRVRLHGDCVAYDSSSGICDSRLSGLNGTYVVDNAQGACNSCPGGCKDCHIPGYSPQSTYASLVCTTCQDGWLLEGNKCVETCSDGYFAPQGLGKTGTCQACDSTCRTCAGSATSCIACNAGFASNGANAIAGNGTCTLCHPDCATCTAASAGACKTCPSSRPVLSNGRCLPYCPKGLYWNAGSGLCTACDASCSSCQSSGGTSCTGCHDGYILSSGTCTPATCVGPFAQGLGICLSSLVDTNHGKFALFALLLLIPLLAIPFIWCIRRERAKTRAATANFAAKLDERAVGRTERLRAQWRGTQFFSRFWGDGNGDDPEARRKSKLKELILKPKFKGDNIELKAKVGAPQQHETWFYPSPP</sequence>
<dbReference type="EMBL" id="CP086716">
    <property type="protein sequence ID" value="WOO80645.1"/>
    <property type="molecule type" value="Genomic_DNA"/>
</dbReference>
<feature type="domain" description="EGF-like" evidence="3">
    <location>
        <begin position="119"/>
        <end position="155"/>
    </location>
</feature>
<dbReference type="SUPFAM" id="SSF57184">
    <property type="entry name" value="Growth factor receptor domain"/>
    <property type="match status" value="3"/>
</dbReference>
<dbReference type="SMART" id="SM00261">
    <property type="entry name" value="FU"/>
    <property type="match status" value="6"/>
</dbReference>
<keyword evidence="2" id="KW-1133">Transmembrane helix</keyword>
<feature type="disulfide bond" evidence="1">
    <location>
        <begin position="145"/>
        <end position="154"/>
    </location>
</feature>
<dbReference type="SMART" id="SM00181">
    <property type="entry name" value="EGF"/>
    <property type="match status" value="6"/>
</dbReference>
<feature type="disulfide bond" evidence="1">
    <location>
        <begin position="123"/>
        <end position="133"/>
    </location>
</feature>
<keyword evidence="2" id="KW-0812">Transmembrane</keyword>
<accession>A0AAF0Y5Q0</accession>
<dbReference type="Pfam" id="PF23106">
    <property type="entry name" value="EGF_Teneurin"/>
    <property type="match status" value="1"/>
</dbReference>
<protein>
    <submittedName>
        <fullName evidence="4">Proprotein convertase subtilisin/kexin type 5</fullName>
    </submittedName>
</protein>
<proteinExistence type="predicted"/>
<keyword evidence="2" id="KW-0472">Membrane</keyword>
<dbReference type="InterPro" id="IPR006212">
    <property type="entry name" value="Furin_repeat"/>
</dbReference>
<keyword evidence="5" id="KW-1185">Reference proteome</keyword>
<organism evidence="4 5">
    <name type="scientific">Vanrija pseudolonga</name>
    <dbReference type="NCBI Taxonomy" id="143232"/>
    <lineage>
        <taxon>Eukaryota</taxon>
        <taxon>Fungi</taxon>
        <taxon>Dikarya</taxon>
        <taxon>Basidiomycota</taxon>
        <taxon>Agaricomycotina</taxon>
        <taxon>Tremellomycetes</taxon>
        <taxon>Trichosporonales</taxon>
        <taxon>Trichosporonaceae</taxon>
        <taxon>Vanrija</taxon>
    </lineage>
</organism>
<dbReference type="PANTHER" id="PTHR15332">
    <property type="entry name" value="PROPROTEIN CONVERTASE SUBTILISIN_KEXIN TYPE 5-LIKE"/>
    <property type="match status" value="1"/>
</dbReference>
<reference evidence="4" key="1">
    <citation type="submission" date="2023-10" db="EMBL/GenBank/DDBJ databases">
        <authorList>
            <person name="Noh H."/>
        </authorList>
    </citation>
    <scope>NUCLEOTIDE SEQUENCE</scope>
    <source>
        <strain evidence="4">DUCC4014</strain>
    </source>
</reference>
<evidence type="ECO:0000313" key="5">
    <source>
        <dbReference type="Proteomes" id="UP000827549"/>
    </source>
</evidence>
<dbReference type="PROSITE" id="PS00022">
    <property type="entry name" value="EGF_1"/>
    <property type="match status" value="1"/>
</dbReference>
<feature type="transmembrane region" description="Helical" evidence="2">
    <location>
        <begin position="568"/>
        <end position="588"/>
    </location>
</feature>
<evidence type="ECO:0000256" key="2">
    <source>
        <dbReference type="SAM" id="Phobius"/>
    </source>
</evidence>
<evidence type="ECO:0000259" key="3">
    <source>
        <dbReference type="PROSITE" id="PS50026"/>
    </source>
</evidence>
<dbReference type="Proteomes" id="UP000827549">
    <property type="component" value="Chromosome 3"/>
</dbReference>
<evidence type="ECO:0000256" key="1">
    <source>
        <dbReference type="PROSITE-ProRule" id="PRU00076"/>
    </source>
</evidence>